<dbReference type="RefSeq" id="WP_073211823.1">
    <property type="nucleotide sequence ID" value="NZ_FRBD01000044.1"/>
</dbReference>
<dbReference type="EMBL" id="FRBD01000044">
    <property type="protein sequence ID" value="SHL26793.1"/>
    <property type="molecule type" value="Genomic_DNA"/>
</dbReference>
<organism evidence="1 2">
    <name type="scientific">Xylanibacter ruminicola</name>
    <name type="common">Prevotella ruminicola</name>
    <dbReference type="NCBI Taxonomy" id="839"/>
    <lineage>
        <taxon>Bacteria</taxon>
        <taxon>Pseudomonadati</taxon>
        <taxon>Bacteroidota</taxon>
        <taxon>Bacteroidia</taxon>
        <taxon>Bacteroidales</taxon>
        <taxon>Prevotellaceae</taxon>
        <taxon>Xylanibacter</taxon>
    </lineage>
</organism>
<proteinExistence type="predicted"/>
<gene>
    <name evidence="1" type="ORF">SAMN05216463_1444</name>
</gene>
<sequence length="214" mass="25488">MRNDKEEVQYIWHDGVRICEDQLISMAKSAGSYALAEHYVCSLLAHGTIYGLAYIIDKVNEIREHYQVGAIPKPNMDEDHMSMPKSENAMVRKRYMMMELEERQQVIKTSLKELIENHQDLFRSKNDWIGIYLVIRDRVNGNLSMADFYNNAHQIMPKCWPERLMIGRYTMGNYSRCVDYEDRQEAYYDMERNPWKALCSIYWEILKQHILTNE</sequence>
<accession>A0A1M6Z8Q6</accession>
<dbReference type="OrthoDB" id="1070954at2"/>
<dbReference type="Proteomes" id="UP000184130">
    <property type="component" value="Unassembled WGS sequence"/>
</dbReference>
<reference evidence="1 2" key="1">
    <citation type="submission" date="2016-11" db="EMBL/GenBank/DDBJ databases">
        <authorList>
            <person name="Jaros S."/>
            <person name="Januszkiewicz K."/>
            <person name="Wedrychowicz H."/>
        </authorList>
    </citation>
    <scope>NUCLEOTIDE SEQUENCE [LARGE SCALE GENOMIC DNA]</scope>
    <source>
        <strain evidence="1 2">KHT3</strain>
    </source>
</reference>
<name>A0A1M6Z8Q6_XYLRU</name>
<dbReference type="AlphaFoldDB" id="A0A1M6Z8Q6"/>
<evidence type="ECO:0000313" key="2">
    <source>
        <dbReference type="Proteomes" id="UP000184130"/>
    </source>
</evidence>
<protein>
    <submittedName>
        <fullName evidence="1">Uncharacterized protein</fullName>
    </submittedName>
</protein>
<evidence type="ECO:0000313" key="1">
    <source>
        <dbReference type="EMBL" id="SHL26793.1"/>
    </source>
</evidence>